<reference evidence="1" key="1">
    <citation type="submission" date="2022-07" db="EMBL/GenBank/DDBJ databases">
        <authorList>
            <person name="Macas J."/>
            <person name="Novak P."/>
            <person name="Neumann P."/>
        </authorList>
    </citation>
    <scope>NUCLEOTIDE SEQUENCE</scope>
</reference>
<evidence type="ECO:0000313" key="1">
    <source>
        <dbReference type="EMBL" id="CAH9084879.1"/>
    </source>
</evidence>
<gene>
    <name evidence="1" type="ORF">CEURO_LOCUS9148</name>
</gene>
<evidence type="ECO:0000313" key="2">
    <source>
        <dbReference type="Proteomes" id="UP001152484"/>
    </source>
</evidence>
<dbReference type="EMBL" id="CAMAPE010000018">
    <property type="protein sequence ID" value="CAH9084879.1"/>
    <property type="molecule type" value="Genomic_DNA"/>
</dbReference>
<keyword evidence="2" id="KW-1185">Reference proteome</keyword>
<sequence length="207" mass="23450">MHDPRKPHLEAAYRVLHYLKGSPGQGIIFRKGGQLSVQAFTDADYGGSLVDRRSTTGPCVFLAGNLVTWRSKKQKVVARSSAESELRALDHGLCELLWIRIILLDLQIKWKGPMELRCDNKSSINIAHNPVQHDRTKHIEIDRHFIKEKVEGGLIELSYTPSEDQVADVFTKPLHSPRFQGLIVKLGMTNIYKPSLRGSVDKTKRHH</sequence>
<proteinExistence type="predicted"/>
<dbReference type="PANTHER" id="PTHR11439:SF470">
    <property type="entry name" value="CYSTEINE-RICH RLK (RECEPTOR-LIKE PROTEIN KINASE) 8"/>
    <property type="match status" value="1"/>
</dbReference>
<dbReference type="Proteomes" id="UP001152484">
    <property type="component" value="Unassembled WGS sequence"/>
</dbReference>
<dbReference type="AlphaFoldDB" id="A0A9P0Z395"/>
<accession>A0A9P0Z395</accession>
<organism evidence="1 2">
    <name type="scientific">Cuscuta europaea</name>
    <name type="common">European dodder</name>
    <dbReference type="NCBI Taxonomy" id="41803"/>
    <lineage>
        <taxon>Eukaryota</taxon>
        <taxon>Viridiplantae</taxon>
        <taxon>Streptophyta</taxon>
        <taxon>Embryophyta</taxon>
        <taxon>Tracheophyta</taxon>
        <taxon>Spermatophyta</taxon>
        <taxon>Magnoliopsida</taxon>
        <taxon>eudicotyledons</taxon>
        <taxon>Gunneridae</taxon>
        <taxon>Pentapetalae</taxon>
        <taxon>asterids</taxon>
        <taxon>lamiids</taxon>
        <taxon>Solanales</taxon>
        <taxon>Convolvulaceae</taxon>
        <taxon>Cuscuteae</taxon>
        <taxon>Cuscuta</taxon>
        <taxon>Cuscuta subgen. Cuscuta</taxon>
    </lineage>
</organism>
<evidence type="ECO:0008006" key="3">
    <source>
        <dbReference type="Google" id="ProtNLM"/>
    </source>
</evidence>
<name>A0A9P0Z395_CUSEU</name>
<dbReference type="CDD" id="cd09272">
    <property type="entry name" value="RNase_HI_RT_Ty1"/>
    <property type="match status" value="1"/>
</dbReference>
<protein>
    <recommendedName>
        <fullName evidence="3">Retrovirus-related Pol polyprotein from transposon RE1</fullName>
    </recommendedName>
</protein>
<dbReference type="OrthoDB" id="1717466at2759"/>
<comment type="caution">
    <text evidence="1">The sequence shown here is derived from an EMBL/GenBank/DDBJ whole genome shotgun (WGS) entry which is preliminary data.</text>
</comment>
<dbReference type="EMBL" id="CAMAPE010000018">
    <property type="protein sequence ID" value="CAH9084880.1"/>
    <property type="molecule type" value="Genomic_DNA"/>
</dbReference>
<dbReference type="PANTHER" id="PTHR11439">
    <property type="entry name" value="GAG-POL-RELATED RETROTRANSPOSON"/>
    <property type="match status" value="1"/>
</dbReference>